<evidence type="ECO:0000313" key="1">
    <source>
        <dbReference type="EMBL" id="ELU40530.1"/>
    </source>
</evidence>
<sequence>MGRARDSRQPTVPRPQIYNKVCSESDMSTLSLPPHLKATLALPDSKTCPTYVNTPPY</sequence>
<dbReference type="OrthoDB" id="3222551at2759"/>
<dbReference type="HOGENOM" id="CLU_2998082_0_0_1"/>
<proteinExistence type="predicted"/>
<comment type="caution">
    <text evidence="1">The sequence shown here is derived from an EMBL/GenBank/DDBJ whole genome shotgun (WGS) entry which is preliminary data.</text>
</comment>
<evidence type="ECO:0000313" key="2">
    <source>
        <dbReference type="Proteomes" id="UP000011668"/>
    </source>
</evidence>
<keyword evidence="2" id="KW-1185">Reference proteome</keyword>
<name>L8WR89_THACA</name>
<gene>
    <name evidence="1" type="ORF">AG1IA_05442</name>
</gene>
<dbReference type="Proteomes" id="UP000011668">
    <property type="component" value="Unassembled WGS sequence"/>
</dbReference>
<reference evidence="1 2" key="1">
    <citation type="journal article" date="2013" name="Nat. Commun.">
        <title>The evolution and pathogenic mechanisms of the rice sheath blight pathogen.</title>
        <authorList>
            <person name="Zheng A."/>
            <person name="Lin R."/>
            <person name="Xu L."/>
            <person name="Qin P."/>
            <person name="Tang C."/>
            <person name="Ai P."/>
            <person name="Zhang D."/>
            <person name="Liu Y."/>
            <person name="Sun Z."/>
            <person name="Feng H."/>
            <person name="Wang Y."/>
            <person name="Chen Y."/>
            <person name="Liang X."/>
            <person name="Fu R."/>
            <person name="Li Q."/>
            <person name="Zhang J."/>
            <person name="Yu X."/>
            <person name="Xie Z."/>
            <person name="Ding L."/>
            <person name="Guan P."/>
            <person name="Tang J."/>
            <person name="Liang Y."/>
            <person name="Wang S."/>
            <person name="Deng Q."/>
            <person name="Li S."/>
            <person name="Zhu J."/>
            <person name="Wang L."/>
            <person name="Liu H."/>
            <person name="Li P."/>
        </authorList>
    </citation>
    <scope>NUCLEOTIDE SEQUENCE [LARGE SCALE GENOMIC DNA]</scope>
    <source>
        <strain evidence="2">AG-1 IA</strain>
    </source>
</reference>
<dbReference type="EMBL" id="AFRT01001411">
    <property type="protein sequence ID" value="ELU40530.1"/>
    <property type="molecule type" value="Genomic_DNA"/>
</dbReference>
<accession>L8WR89</accession>
<protein>
    <submittedName>
        <fullName evidence="1">Uncharacterized protein</fullName>
    </submittedName>
</protein>
<dbReference type="AlphaFoldDB" id="L8WR89"/>
<organism evidence="1 2">
    <name type="scientific">Thanatephorus cucumeris (strain AG1-IA)</name>
    <name type="common">Rice sheath blight fungus</name>
    <name type="synonym">Rhizoctonia solani</name>
    <dbReference type="NCBI Taxonomy" id="983506"/>
    <lineage>
        <taxon>Eukaryota</taxon>
        <taxon>Fungi</taxon>
        <taxon>Dikarya</taxon>
        <taxon>Basidiomycota</taxon>
        <taxon>Agaricomycotina</taxon>
        <taxon>Agaricomycetes</taxon>
        <taxon>Cantharellales</taxon>
        <taxon>Ceratobasidiaceae</taxon>
        <taxon>Rhizoctonia</taxon>
        <taxon>Rhizoctonia solani AG-1</taxon>
    </lineage>
</organism>